<organism evidence="5 6">
    <name type="scientific">Methanolacinia petrolearia (strain DSM 11571 / OCM 486 / SEBR 4847)</name>
    <name type="common">Methanoplanus petrolearius</name>
    <dbReference type="NCBI Taxonomy" id="679926"/>
    <lineage>
        <taxon>Archaea</taxon>
        <taxon>Methanobacteriati</taxon>
        <taxon>Methanobacteriota</taxon>
        <taxon>Stenosarchaea group</taxon>
        <taxon>Methanomicrobia</taxon>
        <taxon>Methanomicrobiales</taxon>
        <taxon>Methanomicrobiaceae</taxon>
        <taxon>Methanolacinia</taxon>
    </lineage>
</organism>
<dbReference type="SUPFAM" id="SSF56300">
    <property type="entry name" value="Metallo-dependent phosphatases"/>
    <property type="match status" value="1"/>
</dbReference>
<feature type="domain" description="Calcineurin-like phosphoesterase" evidence="3">
    <location>
        <begin position="49"/>
        <end position="252"/>
    </location>
</feature>
<dbReference type="OrthoDB" id="21342at2157"/>
<proteinExistence type="predicted"/>
<keyword evidence="1" id="KW-0732">Signal</keyword>
<dbReference type="InterPro" id="IPR029052">
    <property type="entry name" value="Metallo-depent_PP-like"/>
</dbReference>
<dbReference type="InterPro" id="IPR006179">
    <property type="entry name" value="5_nucleotidase/apyrase"/>
</dbReference>
<feature type="transmembrane region" description="Helical" evidence="2">
    <location>
        <begin position="12"/>
        <end position="33"/>
    </location>
</feature>
<dbReference type="PANTHER" id="PTHR11575:SF24">
    <property type="entry name" value="5'-NUCLEOTIDASE"/>
    <property type="match status" value="1"/>
</dbReference>
<dbReference type="HOGENOM" id="CLU_005854_7_2_2"/>
<feature type="domain" description="5'-Nucleotidase C-terminal" evidence="4">
    <location>
        <begin position="330"/>
        <end position="510"/>
    </location>
</feature>
<dbReference type="RefSeq" id="WP_013328999.1">
    <property type="nucleotide sequence ID" value="NC_014507.1"/>
</dbReference>
<dbReference type="Proteomes" id="UP000006565">
    <property type="component" value="Chromosome"/>
</dbReference>
<dbReference type="GO" id="GO:0009166">
    <property type="term" value="P:nucleotide catabolic process"/>
    <property type="evidence" value="ECO:0007669"/>
    <property type="project" value="InterPro"/>
</dbReference>
<dbReference type="Pfam" id="PF02872">
    <property type="entry name" value="5_nucleotid_C"/>
    <property type="match status" value="1"/>
</dbReference>
<reference evidence="5 6" key="1">
    <citation type="journal article" date="2010" name="Stand. Genomic Sci.">
        <title>Complete genome sequence of Methanoplanus petrolearius type strain (SEBR 4847).</title>
        <authorList>
            <person name="Brambilla E."/>
            <person name="Djao O.D."/>
            <person name="Daligault H."/>
            <person name="Lapidus A."/>
            <person name="Lucas S."/>
            <person name="Hammon N."/>
            <person name="Nolan M."/>
            <person name="Tice H."/>
            <person name="Cheng J.F."/>
            <person name="Han C."/>
            <person name="Tapia R."/>
            <person name="Goodwin L."/>
            <person name="Pitluck S."/>
            <person name="Liolios K."/>
            <person name="Ivanova N."/>
            <person name="Mavromatis K."/>
            <person name="Mikhailova N."/>
            <person name="Pati A."/>
            <person name="Chen A."/>
            <person name="Palaniappan K."/>
            <person name="Land M."/>
            <person name="Hauser L."/>
            <person name="Chang Y.J."/>
            <person name="Jeffries C.D."/>
            <person name="Rohde M."/>
            <person name="Spring S."/>
            <person name="Sikorski J."/>
            <person name="Goker M."/>
            <person name="Woyke T."/>
            <person name="Bristow J."/>
            <person name="Eisen J.A."/>
            <person name="Markowitz V."/>
            <person name="Hugenholtz P."/>
            <person name="Kyrpides N.C."/>
            <person name="Klenk H.P."/>
        </authorList>
    </citation>
    <scope>NUCLEOTIDE SEQUENCE [LARGE SCALE GENOMIC DNA]</scope>
    <source>
        <strain evidence="6">DSM 11571 / OCM 486 / SEBR 4847</strain>
    </source>
</reference>
<dbReference type="PANTHER" id="PTHR11575">
    <property type="entry name" value="5'-NUCLEOTIDASE-RELATED"/>
    <property type="match status" value="1"/>
</dbReference>
<evidence type="ECO:0000256" key="1">
    <source>
        <dbReference type="ARBA" id="ARBA00022729"/>
    </source>
</evidence>
<dbReference type="PRINTS" id="PR01607">
    <property type="entry name" value="APYRASEFAMLY"/>
</dbReference>
<evidence type="ECO:0000259" key="3">
    <source>
        <dbReference type="Pfam" id="PF00149"/>
    </source>
</evidence>
<evidence type="ECO:0000313" key="5">
    <source>
        <dbReference type="EMBL" id="ADN35821.1"/>
    </source>
</evidence>
<evidence type="ECO:0000313" key="6">
    <source>
        <dbReference type="Proteomes" id="UP000006565"/>
    </source>
</evidence>
<keyword evidence="2" id="KW-0812">Transmembrane</keyword>
<dbReference type="SUPFAM" id="SSF55816">
    <property type="entry name" value="5'-nucleotidase (syn. UDP-sugar hydrolase), C-terminal domain"/>
    <property type="match status" value="1"/>
</dbReference>
<keyword evidence="2" id="KW-1133">Transmembrane helix</keyword>
<dbReference type="GeneID" id="9743518"/>
<dbReference type="STRING" id="679926.Mpet_1054"/>
<keyword evidence="6" id="KW-1185">Reference proteome</keyword>
<dbReference type="AlphaFoldDB" id="E1RKG8"/>
<evidence type="ECO:0000256" key="2">
    <source>
        <dbReference type="SAM" id="Phobius"/>
    </source>
</evidence>
<dbReference type="Gene3D" id="3.60.21.10">
    <property type="match status" value="1"/>
</dbReference>
<dbReference type="Gene3D" id="3.90.780.10">
    <property type="entry name" value="5'-Nucleotidase, C-terminal domain"/>
    <property type="match status" value="1"/>
</dbReference>
<dbReference type="Pfam" id="PF00149">
    <property type="entry name" value="Metallophos"/>
    <property type="match status" value="1"/>
</dbReference>
<gene>
    <name evidence="5" type="ordered locus">Mpet_1054</name>
</gene>
<keyword evidence="2" id="KW-0472">Membrane</keyword>
<dbReference type="KEGG" id="mpi:Mpet_1054"/>
<protein>
    <submittedName>
        <fullName evidence="5">5'-Nucleotidase domain protein</fullName>
    </submittedName>
</protein>
<dbReference type="GO" id="GO:0016787">
    <property type="term" value="F:hydrolase activity"/>
    <property type="evidence" value="ECO:0007669"/>
    <property type="project" value="InterPro"/>
</dbReference>
<dbReference type="InterPro" id="IPR008334">
    <property type="entry name" value="5'-Nucleotdase_C"/>
</dbReference>
<dbReference type="eggNOG" id="arCOG02832">
    <property type="taxonomic scope" value="Archaea"/>
</dbReference>
<sequence length="552" mass="58891" precursor="true">MQKSSGLKSVFFFTFILVIVAVFLSSFVLGVAFDGNIGSSGSGYSGGLRVLTTPDIHSHLFPMNDNDTGTRIGRIAALADTLGEENDDTLYLFAGDLGEGGFYNMYSGVPEAKAYSMAGIDATVLGNHAFDFPVSVLNQWVTNASYPILCANMDFTDTELNGSIKDYVILDVAGAKVGVFGIITPQLGKVTEIPDGVILYENISSIAESVIDDLEEQGVDVIIALTHQYGDEDIELAESVAGIDLIIGGHDHLVWNETVIAPDGNKTLIVHAGKYGEETDSVDLTFSNGKIAGTSIGRYEITEELPDDQEITSFVMPYYVNYTAGLSGPIGETLVPLDATENIKAGEMNIGDLVADIMRKDVPGVDIAFINSGSFRGDCIVPAGNISYLTLETLLPFEDIVIKIRMTGQEIKDTLERSASALVAAGDESDSESRVPSGGFLQLSGVRFDLNMSGEPFSADFDTGTVLYAGNRIENLTVVTESGMVPVDPAAFYVVAVNDYIADGGDGYSNLEAIPGDMKTNTGIYLVNLLATDIEENSPISPGTDGRIRILR</sequence>
<name>E1RKG8_METP4</name>
<dbReference type="InterPro" id="IPR004843">
    <property type="entry name" value="Calcineurin-like_PHP"/>
</dbReference>
<evidence type="ECO:0000259" key="4">
    <source>
        <dbReference type="Pfam" id="PF02872"/>
    </source>
</evidence>
<accession>E1RKG8</accession>
<dbReference type="EMBL" id="CP002117">
    <property type="protein sequence ID" value="ADN35821.1"/>
    <property type="molecule type" value="Genomic_DNA"/>
</dbReference>
<dbReference type="InterPro" id="IPR036907">
    <property type="entry name" value="5'-Nucleotdase_C_sf"/>
</dbReference>